<evidence type="ECO:0000259" key="4">
    <source>
        <dbReference type="SMART" id="SM00796"/>
    </source>
</evidence>
<dbReference type="SUPFAM" id="SSF50891">
    <property type="entry name" value="Cyclophilin-like"/>
    <property type="match status" value="1"/>
</dbReference>
<dbReference type="PANTHER" id="PTHR34698">
    <property type="entry name" value="5-OXOPROLINASE SUBUNIT B"/>
    <property type="match status" value="1"/>
</dbReference>
<protein>
    <submittedName>
        <fullName evidence="5">KipI family sensor histidine kinase inhibitor</fullName>
    </submittedName>
</protein>
<dbReference type="GO" id="GO:0016787">
    <property type="term" value="F:hydrolase activity"/>
    <property type="evidence" value="ECO:0007669"/>
    <property type="project" value="UniProtKB-KW"/>
</dbReference>
<name>A0A316GQP3_9RHOB</name>
<comment type="caution">
    <text evidence="5">The sequence shown here is derived from an EMBL/GenBank/DDBJ whole genome shotgun (WGS) entry which is preliminary data.</text>
</comment>
<keyword evidence="2" id="KW-0378">Hydrolase</keyword>
<sequence length="251" mass="27101">MTHVSEHSAGGFPRIDWLGLDGLLVRFGDALSEPANRAALALRHAVTREGWPEVEEVTSALVSTYLRFDPLSADGADVRARLAKLVDSRDWMAEPLPGGRRLWRVPAVFGTDLAPQLAEAAELAGVTPEQAIAQIAATRLRVQTIGFAPGQPYLGELPENWAIPRQTALTPRVEVGALCVAIRQMTLFSTATPTGWRQVAQTALRLFRPESETPFVLSPGDEVLFEPVERSAYELLCAEGPDGGAVAEVLA</sequence>
<evidence type="ECO:0000256" key="2">
    <source>
        <dbReference type="ARBA" id="ARBA00022801"/>
    </source>
</evidence>
<dbReference type="Pfam" id="PF02682">
    <property type="entry name" value="CT_C_D"/>
    <property type="match status" value="1"/>
</dbReference>
<proteinExistence type="predicted"/>
<dbReference type="SMART" id="SM00796">
    <property type="entry name" value="AHS1"/>
    <property type="match status" value="1"/>
</dbReference>
<keyword evidence="6" id="KW-1185">Reference proteome</keyword>
<accession>A0A316GQP3</accession>
<evidence type="ECO:0000256" key="1">
    <source>
        <dbReference type="ARBA" id="ARBA00022741"/>
    </source>
</evidence>
<dbReference type="InterPro" id="IPR029000">
    <property type="entry name" value="Cyclophilin-like_dom_sf"/>
</dbReference>
<dbReference type="InterPro" id="IPR003833">
    <property type="entry name" value="CT_C_D"/>
</dbReference>
<organism evidence="5 6">
    <name type="scientific">Roseicyclus mahoneyensis</name>
    <dbReference type="NCBI Taxonomy" id="164332"/>
    <lineage>
        <taxon>Bacteria</taxon>
        <taxon>Pseudomonadati</taxon>
        <taxon>Pseudomonadota</taxon>
        <taxon>Alphaproteobacteria</taxon>
        <taxon>Rhodobacterales</taxon>
        <taxon>Roseobacteraceae</taxon>
        <taxon>Roseicyclus</taxon>
    </lineage>
</organism>
<dbReference type="Gene3D" id="3.30.1360.40">
    <property type="match status" value="1"/>
</dbReference>
<gene>
    <name evidence="5" type="ORF">C7455_101368</name>
</gene>
<keyword evidence="1" id="KW-0547">Nucleotide-binding</keyword>
<dbReference type="Gene3D" id="2.40.100.10">
    <property type="entry name" value="Cyclophilin-like"/>
    <property type="match status" value="1"/>
</dbReference>
<dbReference type="Proteomes" id="UP000245708">
    <property type="component" value="Unassembled WGS sequence"/>
</dbReference>
<dbReference type="PANTHER" id="PTHR34698:SF2">
    <property type="entry name" value="5-OXOPROLINASE SUBUNIT B"/>
    <property type="match status" value="1"/>
</dbReference>
<dbReference type="GO" id="GO:0005524">
    <property type="term" value="F:ATP binding"/>
    <property type="evidence" value="ECO:0007669"/>
    <property type="project" value="UniProtKB-KW"/>
</dbReference>
<keyword evidence="3" id="KW-0067">ATP-binding</keyword>
<dbReference type="OrthoDB" id="9778567at2"/>
<feature type="domain" description="Carboxyltransferase" evidence="4">
    <location>
        <begin position="13"/>
        <end position="217"/>
    </location>
</feature>
<evidence type="ECO:0000256" key="3">
    <source>
        <dbReference type="ARBA" id="ARBA00022840"/>
    </source>
</evidence>
<dbReference type="SUPFAM" id="SSF160467">
    <property type="entry name" value="PH0987 N-terminal domain-like"/>
    <property type="match status" value="1"/>
</dbReference>
<dbReference type="InterPro" id="IPR010016">
    <property type="entry name" value="PxpB"/>
</dbReference>
<evidence type="ECO:0000313" key="5">
    <source>
        <dbReference type="EMBL" id="PWK62342.1"/>
    </source>
</evidence>
<dbReference type="AlphaFoldDB" id="A0A316GQP3"/>
<dbReference type="EMBL" id="QGGW01000001">
    <property type="protein sequence ID" value="PWK62342.1"/>
    <property type="molecule type" value="Genomic_DNA"/>
</dbReference>
<evidence type="ECO:0000313" key="6">
    <source>
        <dbReference type="Proteomes" id="UP000245708"/>
    </source>
</evidence>
<dbReference type="RefSeq" id="WP_109664687.1">
    <property type="nucleotide sequence ID" value="NZ_QGGW01000001.1"/>
</dbReference>
<reference evidence="5 6" key="1">
    <citation type="submission" date="2018-05" db="EMBL/GenBank/DDBJ databases">
        <title>Genomic Encyclopedia of Type Strains, Phase IV (KMG-IV): sequencing the most valuable type-strain genomes for metagenomic binning, comparative biology and taxonomic classification.</title>
        <authorList>
            <person name="Goeker M."/>
        </authorList>
    </citation>
    <scope>NUCLEOTIDE SEQUENCE [LARGE SCALE GENOMIC DNA]</scope>
    <source>
        <strain evidence="5 6">DSM 16097</strain>
    </source>
</reference>